<accession>A0A1G5DG84</accession>
<dbReference type="AlphaFoldDB" id="A0A1G5DG84"/>
<organism evidence="1 2">
    <name type="scientific">Desulfoluna spongiiphila</name>
    <dbReference type="NCBI Taxonomy" id="419481"/>
    <lineage>
        <taxon>Bacteria</taxon>
        <taxon>Pseudomonadati</taxon>
        <taxon>Thermodesulfobacteriota</taxon>
        <taxon>Desulfobacteria</taxon>
        <taxon>Desulfobacterales</taxon>
        <taxon>Desulfolunaceae</taxon>
        <taxon>Desulfoluna</taxon>
    </lineage>
</organism>
<name>A0A1G5DG84_9BACT</name>
<dbReference type="Gene3D" id="3.40.50.2020">
    <property type="match status" value="1"/>
</dbReference>
<evidence type="ECO:0000313" key="2">
    <source>
        <dbReference type="Proteomes" id="UP000198870"/>
    </source>
</evidence>
<dbReference type="InterPro" id="IPR000836">
    <property type="entry name" value="PRTase_dom"/>
</dbReference>
<evidence type="ECO:0000313" key="1">
    <source>
        <dbReference type="EMBL" id="SCY13762.1"/>
    </source>
</evidence>
<sequence>MLHPVVNTPECAIHRIDDHTPSTVNRLVVSTPETRAIANDPKVMGVDYTRRLKTACTRILSILNTEKRTCLTEDETIVFDILRGGLNFGLREALADAFGWNRHGCSFISAQRARVDGDPENWHIMESEYSKVYMPKTASIVIGDVVATGTSLEHAMKALVAEAEKQGTALRSIVFFTFGGPRAEEILEAADAMCRKRFPSYEGTTLIYLEGRFVVPTEETPLTIKITGTDLLRKGALMAPEFIESQYEEPSYPIQRCAVYDAGSRAFWTPEYIADLTEYWGETLALAEKGMGFAELLEERFPELDANRFSEVDLKRICRKQISQLDA</sequence>
<proteinExistence type="predicted"/>
<dbReference type="EMBL" id="FMUX01000004">
    <property type="protein sequence ID" value="SCY13762.1"/>
    <property type="molecule type" value="Genomic_DNA"/>
</dbReference>
<dbReference type="InterPro" id="IPR029057">
    <property type="entry name" value="PRTase-like"/>
</dbReference>
<reference evidence="1 2" key="1">
    <citation type="submission" date="2016-10" db="EMBL/GenBank/DDBJ databases">
        <authorList>
            <person name="de Groot N.N."/>
        </authorList>
    </citation>
    <scope>NUCLEOTIDE SEQUENCE [LARGE SCALE GENOMIC DNA]</scope>
    <source>
        <strain evidence="1 2">AA1</strain>
    </source>
</reference>
<gene>
    <name evidence="1" type="ORF">SAMN05216233_104177</name>
</gene>
<dbReference type="SUPFAM" id="SSF53271">
    <property type="entry name" value="PRTase-like"/>
    <property type="match status" value="1"/>
</dbReference>
<evidence type="ECO:0008006" key="3">
    <source>
        <dbReference type="Google" id="ProtNLM"/>
    </source>
</evidence>
<dbReference type="Proteomes" id="UP000198870">
    <property type="component" value="Unassembled WGS sequence"/>
</dbReference>
<dbReference type="CDD" id="cd06223">
    <property type="entry name" value="PRTases_typeI"/>
    <property type="match status" value="1"/>
</dbReference>
<protein>
    <recommendedName>
        <fullName evidence="3">Phosphoribosyl transferase domain-containing protein</fullName>
    </recommendedName>
</protein>
<keyword evidence="2" id="KW-1185">Reference proteome</keyword>